<organism evidence="16">
    <name type="scientific">Panstrongylus lignarius</name>
    <dbReference type="NCBI Taxonomy" id="156445"/>
    <lineage>
        <taxon>Eukaryota</taxon>
        <taxon>Metazoa</taxon>
        <taxon>Ecdysozoa</taxon>
        <taxon>Arthropoda</taxon>
        <taxon>Hexapoda</taxon>
        <taxon>Insecta</taxon>
        <taxon>Pterygota</taxon>
        <taxon>Neoptera</taxon>
        <taxon>Paraneoptera</taxon>
        <taxon>Hemiptera</taxon>
        <taxon>Heteroptera</taxon>
        <taxon>Panheteroptera</taxon>
        <taxon>Cimicomorpha</taxon>
        <taxon>Reduviidae</taxon>
        <taxon>Triatominae</taxon>
        <taxon>Panstrongylus</taxon>
    </lineage>
</organism>
<evidence type="ECO:0000256" key="13">
    <source>
        <dbReference type="PROSITE-ProRule" id="PRU00461"/>
    </source>
</evidence>
<dbReference type="PROSITE" id="PS00010">
    <property type="entry name" value="ASX_HYDROXYL"/>
    <property type="match status" value="1"/>
</dbReference>
<sequence length="862" mass="97143">MRTLLLLAISSTILCDELQNSTELPKTDSTPPCGIDKFACFPSEIPADAPHTCIPLLWVCDGSPDCPDGSDEPSDCPKKSCDNKKMFQCALTHKCLPYSSLCNGENDCGSADGVQDLSDETDKTCVVDNSCPLNEVKCGANSSVCVHLAKFCNKKLDCPNQYDEGEHCGKECNLNCSHECAKTPKGSQCYCPKGEKPVNSTECIDYDECQEDSSCDQICANTAGSYTCSCTPGYTKVSERRCKAINVPPGEEATLIYTSNSRIVHVTLDGKRELASIAETPLSIAIDHREEKVCYVALNRTSASIACLHASTFSKIDLPQSQPSIFPISKMTYLALDWVSGNWYFLDEAREMIYICTNSLKYCAVIIDVNLTRTRGIALDPTKGFMFFTQLGAVSPRLERALMDGTERSVLIDQRILYPYGVTVDFPREHVYWVDTNLDYIERVDYDGKNRVTIGKGFPVQNLFDITVFENTLYVTSLRNASVISINKFNSSDYKAIATNLRSYYLHVYHRQRQPDVAHPCKLSNGQCQHICVPAWKNSVGYANCYCHMGYKLTKNGKCLHTAHQPSSFLLFGQGKPGMIKGITLRSKMEDIMIPIIDLIRPSSLDYDIKTQYIYFTDPRSLQIGRQKFDGTKKEIIIDTGINNCEGLAVDWLGRNLYWTDDGLGTINVASLENTAFRKVLIYENLSHPRAIVLDPNKSLMYWCEWEMASAKKGKIEVAYMDGTYRKIFVQGNMQWPNGLTLDTLRGQLYWSDTYLDRIERINTDGTGRELILEIQNDHPPYGLTYIDNSLYWTELQSGLVRSLNLTSKNITIITRRNTPLFEIKSFDIIFNCQEWKIVHHVLISAYLEPHCQHAFVQTVMR</sequence>
<evidence type="ECO:0000256" key="9">
    <source>
        <dbReference type="ARBA" id="ARBA00023157"/>
    </source>
</evidence>
<evidence type="ECO:0000256" key="5">
    <source>
        <dbReference type="ARBA" id="ARBA00022729"/>
    </source>
</evidence>
<dbReference type="CDD" id="cd00112">
    <property type="entry name" value="LDLa"/>
    <property type="match status" value="2"/>
</dbReference>
<protein>
    <submittedName>
        <fullName evidence="16">Putative low-density lipoprotein receptor</fullName>
    </submittedName>
</protein>
<dbReference type="PANTHER" id="PTHR46513">
    <property type="entry name" value="VITELLOGENIN RECEPTOR-LIKE PROTEIN-RELATED-RELATED"/>
    <property type="match status" value="1"/>
</dbReference>
<evidence type="ECO:0000256" key="4">
    <source>
        <dbReference type="ARBA" id="ARBA00022692"/>
    </source>
</evidence>
<dbReference type="PROSITE" id="PS50026">
    <property type="entry name" value="EGF_3"/>
    <property type="match status" value="1"/>
</dbReference>
<feature type="repeat" description="LDL-receptor class B" evidence="13">
    <location>
        <begin position="747"/>
        <end position="790"/>
    </location>
</feature>
<dbReference type="InterPro" id="IPR049883">
    <property type="entry name" value="NOTCH1_EGF-like"/>
</dbReference>
<dbReference type="PROSITE" id="PS01209">
    <property type="entry name" value="LDLRA_1"/>
    <property type="match status" value="1"/>
</dbReference>
<comment type="caution">
    <text evidence="12">Lacks conserved residue(s) required for the propagation of feature annotation.</text>
</comment>
<dbReference type="Gene3D" id="2.10.25.10">
    <property type="entry name" value="Laminin"/>
    <property type="match status" value="1"/>
</dbReference>
<dbReference type="InterPro" id="IPR002172">
    <property type="entry name" value="LDrepeatLR_classA_rpt"/>
</dbReference>
<dbReference type="EMBL" id="GFTR01008175">
    <property type="protein sequence ID" value="JAW08251.1"/>
    <property type="molecule type" value="Transcribed_RNA"/>
</dbReference>
<dbReference type="InterPro" id="IPR001881">
    <property type="entry name" value="EGF-like_Ca-bd_dom"/>
</dbReference>
<dbReference type="InterPro" id="IPR000152">
    <property type="entry name" value="EGF-type_Asp/Asn_hydroxyl_site"/>
</dbReference>
<dbReference type="InterPro" id="IPR011042">
    <property type="entry name" value="6-blade_b-propeller_TolB-like"/>
</dbReference>
<dbReference type="FunFam" id="2.120.10.30:FF:000241">
    <property type="entry name" value="Low-density lipoprotein receptor-related protein 6"/>
    <property type="match status" value="2"/>
</dbReference>
<comment type="subcellular location">
    <subcellularLocation>
        <location evidence="1">Membrane</location>
        <topology evidence="1">Single-pass type I membrane protein</topology>
    </subcellularLocation>
</comment>
<evidence type="ECO:0000256" key="1">
    <source>
        <dbReference type="ARBA" id="ARBA00004479"/>
    </source>
</evidence>
<dbReference type="Pfam" id="PF07645">
    <property type="entry name" value="EGF_CA"/>
    <property type="match status" value="1"/>
</dbReference>
<dbReference type="GO" id="GO:0005509">
    <property type="term" value="F:calcium ion binding"/>
    <property type="evidence" value="ECO:0007669"/>
    <property type="project" value="InterPro"/>
</dbReference>
<evidence type="ECO:0000256" key="12">
    <source>
        <dbReference type="PROSITE-ProRule" id="PRU00076"/>
    </source>
</evidence>
<feature type="repeat" description="LDL-receptor class B" evidence="13">
    <location>
        <begin position="655"/>
        <end position="698"/>
    </location>
</feature>
<keyword evidence="16" id="KW-0449">Lipoprotein</keyword>
<keyword evidence="4" id="KW-0812">Transmembrane</keyword>
<keyword evidence="5 14" id="KW-0732">Signal</keyword>
<dbReference type="PROSITE" id="PS01186">
    <property type="entry name" value="EGF_2"/>
    <property type="match status" value="1"/>
</dbReference>
<dbReference type="GO" id="GO:0005886">
    <property type="term" value="C:plasma membrane"/>
    <property type="evidence" value="ECO:0007669"/>
    <property type="project" value="TreeGrafter"/>
</dbReference>
<dbReference type="InterPro" id="IPR000742">
    <property type="entry name" value="EGF"/>
</dbReference>
<dbReference type="SMART" id="SM00179">
    <property type="entry name" value="EGF_CA"/>
    <property type="match status" value="1"/>
</dbReference>
<dbReference type="SUPFAM" id="SSF57184">
    <property type="entry name" value="Growth factor receptor domain"/>
    <property type="match status" value="1"/>
</dbReference>
<evidence type="ECO:0000313" key="16">
    <source>
        <dbReference type="EMBL" id="JAW08251.1"/>
    </source>
</evidence>
<dbReference type="SMART" id="SM00192">
    <property type="entry name" value="LDLa"/>
    <property type="match status" value="3"/>
</dbReference>
<dbReference type="PANTHER" id="PTHR46513:SF13">
    <property type="entry name" value="EGF-LIKE DOMAIN-CONTAINING PROTEIN"/>
    <property type="match status" value="1"/>
</dbReference>
<keyword evidence="10 16" id="KW-0675">Receptor</keyword>
<name>A0A224XJQ2_9HEMI</name>
<dbReference type="PROSITE" id="PS01187">
    <property type="entry name" value="EGF_CA"/>
    <property type="match status" value="1"/>
</dbReference>
<dbReference type="InterPro" id="IPR050778">
    <property type="entry name" value="Cueball_EGF_LRP_Nidogen"/>
</dbReference>
<dbReference type="AlphaFoldDB" id="A0A224XJQ2"/>
<dbReference type="FunFam" id="2.10.25.10:FF:000009">
    <property type="entry name" value="Low-density lipoprotein receptor isoform 1"/>
    <property type="match status" value="1"/>
</dbReference>
<dbReference type="InterPro" id="IPR009030">
    <property type="entry name" value="Growth_fac_rcpt_cys_sf"/>
</dbReference>
<dbReference type="SMART" id="SM00135">
    <property type="entry name" value="LY"/>
    <property type="match status" value="8"/>
</dbReference>
<evidence type="ECO:0000256" key="11">
    <source>
        <dbReference type="ARBA" id="ARBA00023180"/>
    </source>
</evidence>
<keyword evidence="11" id="KW-0325">Glycoprotein</keyword>
<dbReference type="GO" id="GO:0006897">
    <property type="term" value="P:endocytosis"/>
    <property type="evidence" value="ECO:0007669"/>
    <property type="project" value="UniProtKB-KW"/>
</dbReference>
<evidence type="ECO:0000256" key="7">
    <source>
        <dbReference type="ARBA" id="ARBA00022989"/>
    </source>
</evidence>
<keyword evidence="2 12" id="KW-0245">EGF-like domain</keyword>
<dbReference type="SUPFAM" id="SSF57424">
    <property type="entry name" value="LDL receptor-like module"/>
    <property type="match status" value="2"/>
</dbReference>
<evidence type="ECO:0000256" key="10">
    <source>
        <dbReference type="ARBA" id="ARBA00023170"/>
    </source>
</evidence>
<dbReference type="GO" id="GO:0060070">
    <property type="term" value="P:canonical Wnt signaling pathway"/>
    <property type="evidence" value="ECO:0007669"/>
    <property type="project" value="TreeGrafter"/>
</dbReference>
<dbReference type="CDD" id="cd00054">
    <property type="entry name" value="EGF_CA"/>
    <property type="match status" value="1"/>
</dbReference>
<reference evidence="16" key="1">
    <citation type="journal article" date="2018" name="PLoS Negl. Trop. Dis.">
        <title>An insight into the salivary gland and fat body transcriptome of Panstrongylus lignarius (Hemiptera: Heteroptera), the main vector of Chagas disease in Peru.</title>
        <authorList>
            <person name="Nevoa J.C."/>
            <person name="Mendes M.T."/>
            <person name="da Silva M.V."/>
            <person name="Soares S.C."/>
            <person name="Oliveira C.J.F."/>
            <person name="Ribeiro J.M.C."/>
        </authorList>
    </citation>
    <scope>NUCLEOTIDE SEQUENCE</scope>
</reference>
<dbReference type="InterPro" id="IPR000033">
    <property type="entry name" value="LDLR_classB_rpt"/>
</dbReference>
<dbReference type="Pfam" id="PF00058">
    <property type="entry name" value="Ldl_recept_b"/>
    <property type="match status" value="2"/>
</dbReference>
<keyword evidence="3" id="KW-0254">Endocytosis</keyword>
<dbReference type="SUPFAM" id="SSF63825">
    <property type="entry name" value="YWTD domain"/>
    <property type="match status" value="2"/>
</dbReference>
<evidence type="ECO:0000256" key="6">
    <source>
        <dbReference type="ARBA" id="ARBA00022737"/>
    </source>
</evidence>
<feature type="chain" id="PRO_5012691393" evidence="14">
    <location>
        <begin position="16"/>
        <end position="862"/>
    </location>
</feature>
<dbReference type="PROSITE" id="PS51120">
    <property type="entry name" value="LDLRB"/>
    <property type="match status" value="5"/>
</dbReference>
<dbReference type="GO" id="GO:0017147">
    <property type="term" value="F:Wnt-protein binding"/>
    <property type="evidence" value="ECO:0007669"/>
    <property type="project" value="TreeGrafter"/>
</dbReference>
<keyword evidence="6" id="KW-0677">Repeat</keyword>
<evidence type="ECO:0000256" key="2">
    <source>
        <dbReference type="ARBA" id="ARBA00022536"/>
    </source>
</evidence>
<keyword evidence="9 12" id="KW-1015">Disulfide bond</keyword>
<dbReference type="GO" id="GO:0042813">
    <property type="term" value="F:Wnt receptor activity"/>
    <property type="evidence" value="ECO:0007669"/>
    <property type="project" value="TreeGrafter"/>
</dbReference>
<dbReference type="InterPro" id="IPR036055">
    <property type="entry name" value="LDL_receptor-like_sf"/>
</dbReference>
<feature type="repeat" description="LDL-receptor class B" evidence="13">
    <location>
        <begin position="429"/>
        <end position="472"/>
    </location>
</feature>
<feature type="repeat" description="LDL-receptor class B" evidence="13">
    <location>
        <begin position="699"/>
        <end position="746"/>
    </location>
</feature>
<evidence type="ECO:0000256" key="14">
    <source>
        <dbReference type="SAM" id="SignalP"/>
    </source>
</evidence>
<accession>A0A224XJQ2</accession>
<feature type="repeat" description="LDL-receptor class B" evidence="13">
    <location>
        <begin position="612"/>
        <end position="654"/>
    </location>
</feature>
<feature type="signal peptide" evidence="14">
    <location>
        <begin position="1"/>
        <end position="15"/>
    </location>
</feature>
<proteinExistence type="predicted"/>
<dbReference type="InterPro" id="IPR023415">
    <property type="entry name" value="LDLR_class-A_CS"/>
</dbReference>
<evidence type="ECO:0000256" key="3">
    <source>
        <dbReference type="ARBA" id="ARBA00022583"/>
    </source>
</evidence>
<feature type="domain" description="EGF-like" evidence="15">
    <location>
        <begin position="205"/>
        <end position="243"/>
    </location>
</feature>
<evidence type="ECO:0000259" key="15">
    <source>
        <dbReference type="PROSITE" id="PS50026"/>
    </source>
</evidence>
<evidence type="ECO:0000256" key="8">
    <source>
        <dbReference type="ARBA" id="ARBA00023136"/>
    </source>
</evidence>
<dbReference type="Pfam" id="PF00057">
    <property type="entry name" value="Ldl_recept_a"/>
    <property type="match status" value="1"/>
</dbReference>
<feature type="disulfide bond" evidence="12">
    <location>
        <begin position="209"/>
        <end position="219"/>
    </location>
</feature>
<dbReference type="PRINTS" id="PR00261">
    <property type="entry name" value="LDLRECEPTOR"/>
</dbReference>
<dbReference type="SMART" id="SM00181">
    <property type="entry name" value="EGF"/>
    <property type="match status" value="3"/>
</dbReference>
<keyword evidence="8" id="KW-0472">Membrane</keyword>
<keyword evidence="7" id="KW-1133">Transmembrane helix</keyword>
<dbReference type="PROSITE" id="PS50068">
    <property type="entry name" value="LDLRA_2"/>
    <property type="match status" value="2"/>
</dbReference>
<dbReference type="Gene3D" id="2.120.10.30">
    <property type="entry name" value="TolB, C-terminal domain"/>
    <property type="match status" value="2"/>
</dbReference>
<dbReference type="Gene3D" id="4.10.400.10">
    <property type="entry name" value="Low-density Lipoprotein Receptor"/>
    <property type="match status" value="3"/>
</dbReference>
<dbReference type="InterPro" id="IPR018097">
    <property type="entry name" value="EGF_Ca-bd_CS"/>
</dbReference>